<feature type="compositionally biased region" description="Low complexity" evidence="1">
    <location>
        <begin position="310"/>
        <end position="326"/>
    </location>
</feature>
<dbReference type="Proteomes" id="UP000198833">
    <property type="component" value="Unassembled WGS sequence"/>
</dbReference>
<evidence type="ECO:0000313" key="4">
    <source>
        <dbReference type="Proteomes" id="UP000198833"/>
    </source>
</evidence>
<dbReference type="InterPro" id="IPR050400">
    <property type="entry name" value="Bact_Cytoskel_RodZ"/>
</dbReference>
<keyword evidence="4" id="KW-1185">Reference proteome</keyword>
<accession>A0A1H8ZPG4</accession>
<dbReference type="Pfam" id="PF13413">
    <property type="entry name" value="HTH_25"/>
    <property type="match status" value="1"/>
</dbReference>
<sequence length="343" mass="38464">MSELGSKLRDARIERGYTLNTLQQKTKIQKKYLQAIEDGQFDILPGQYYVRAFVKQYADIVGLNGNQLLEDHEAEIINPVEEEEDFVEESSIPSRLERHQQGEKSQWEHVLSYLPMILLITIILLIIATLIFAIQSISQKDKVETGQKEQESAIVSVVEPDTVEVEETNETNTESTQESLAENQIKVGKQVITLLSEPTEETLYQLENPIEEYEFEVKADAFVWVGIYQDDVIQVDTPVAEGESVTFKPQPGAKTIRLRLGYPEGGKFYVNGKEIEAKSDYIKETIVFQLADDVKETPAESIPLDLPGDESSQATEAEASESSAAENTGYQGPAVYDPNYSGE</sequence>
<organism evidence="3 4">
    <name type="scientific">Ignavigranum ruoffiae</name>
    <dbReference type="NCBI Taxonomy" id="89093"/>
    <lineage>
        <taxon>Bacteria</taxon>
        <taxon>Bacillati</taxon>
        <taxon>Bacillota</taxon>
        <taxon>Bacilli</taxon>
        <taxon>Lactobacillales</taxon>
        <taxon>Aerococcaceae</taxon>
        <taxon>Ignavigranum</taxon>
    </lineage>
</organism>
<protein>
    <submittedName>
        <fullName evidence="3">Helix-turn-helix domain-containing protein</fullName>
    </submittedName>
</protein>
<keyword evidence="2" id="KW-1133">Transmembrane helix</keyword>
<dbReference type="SUPFAM" id="SSF47413">
    <property type="entry name" value="lambda repressor-like DNA-binding domains"/>
    <property type="match status" value="1"/>
</dbReference>
<name>A0A1H8ZPG4_9LACT</name>
<dbReference type="GO" id="GO:0003677">
    <property type="term" value="F:DNA binding"/>
    <property type="evidence" value="ECO:0007669"/>
    <property type="project" value="InterPro"/>
</dbReference>
<dbReference type="RefSeq" id="WP_092570043.1">
    <property type="nucleotide sequence ID" value="NZ_CALUDV010000002.1"/>
</dbReference>
<evidence type="ECO:0000256" key="2">
    <source>
        <dbReference type="SAM" id="Phobius"/>
    </source>
</evidence>
<dbReference type="PANTHER" id="PTHR34475">
    <property type="match status" value="1"/>
</dbReference>
<dbReference type="STRING" id="89093.SAMN04488558_101294"/>
<feature type="region of interest" description="Disordered" evidence="1">
    <location>
        <begin position="298"/>
        <end position="343"/>
    </location>
</feature>
<dbReference type="PANTHER" id="PTHR34475:SF1">
    <property type="entry name" value="CYTOSKELETON PROTEIN RODZ"/>
    <property type="match status" value="1"/>
</dbReference>
<dbReference type="InterPro" id="IPR010982">
    <property type="entry name" value="Lambda_DNA-bd_dom_sf"/>
</dbReference>
<dbReference type="Gene3D" id="1.10.260.40">
    <property type="entry name" value="lambda repressor-like DNA-binding domains"/>
    <property type="match status" value="1"/>
</dbReference>
<evidence type="ECO:0000313" key="3">
    <source>
        <dbReference type="EMBL" id="SEP66292.1"/>
    </source>
</evidence>
<dbReference type="EMBL" id="FOEN01000001">
    <property type="protein sequence ID" value="SEP66292.1"/>
    <property type="molecule type" value="Genomic_DNA"/>
</dbReference>
<dbReference type="AlphaFoldDB" id="A0A1H8ZPG4"/>
<keyword evidence="2" id="KW-0472">Membrane</keyword>
<reference evidence="3 4" key="1">
    <citation type="submission" date="2016-10" db="EMBL/GenBank/DDBJ databases">
        <authorList>
            <person name="de Groot N.N."/>
        </authorList>
    </citation>
    <scope>NUCLEOTIDE SEQUENCE [LARGE SCALE GENOMIC DNA]</scope>
    <source>
        <strain evidence="3 4">DSM 15695</strain>
    </source>
</reference>
<feature type="transmembrane region" description="Helical" evidence="2">
    <location>
        <begin position="110"/>
        <end position="134"/>
    </location>
</feature>
<proteinExistence type="predicted"/>
<dbReference type="OrthoDB" id="9797543at2"/>
<gene>
    <name evidence="3" type="ORF">SAMN04488558_101294</name>
</gene>
<keyword evidence="2" id="KW-0812">Transmembrane</keyword>
<evidence type="ECO:0000256" key="1">
    <source>
        <dbReference type="SAM" id="MobiDB-lite"/>
    </source>
</evidence>